<accession>A0A5B8CLF8</accession>
<proteinExistence type="predicted"/>
<evidence type="ECO:0000313" key="2">
    <source>
        <dbReference type="EMBL" id="QDC37891.1"/>
    </source>
</evidence>
<protein>
    <submittedName>
        <fullName evidence="2">Uncharacterized protein</fullName>
    </submittedName>
</protein>
<feature type="transmembrane region" description="Helical" evidence="1">
    <location>
        <begin position="53"/>
        <end position="74"/>
    </location>
</feature>
<keyword evidence="1" id="KW-1133">Transmembrane helix</keyword>
<keyword evidence="1" id="KW-0472">Membrane</keyword>
<evidence type="ECO:0000256" key="1">
    <source>
        <dbReference type="SAM" id="Phobius"/>
    </source>
</evidence>
<dbReference type="AlphaFoldDB" id="A0A5B8CLF8"/>
<name>A0A5B8CLF8_SPHSA</name>
<dbReference type="RefSeq" id="WP_061939417.1">
    <property type="nucleotide sequence ID" value="NZ_CP041016.1"/>
</dbReference>
<reference evidence="2 3" key="1">
    <citation type="submission" date="2019-06" db="EMBL/GenBank/DDBJ databases">
        <title>Genome organization and adaptive potential of archetypical organophosphate degarding Sphingobium fuliginis ATCC 27551.</title>
        <authorList>
            <person name="Sarwar A."/>
            <person name="Parthasarathy S."/>
            <person name="Singh C."/>
            <person name="Siddavattam D."/>
        </authorList>
    </citation>
    <scope>NUCLEOTIDE SEQUENCE [LARGE SCALE GENOMIC DNA]</scope>
    <source>
        <strain evidence="2 3">ATCC 27551</strain>
    </source>
</reference>
<gene>
    <name evidence="2" type="ORF">FIL70_12245</name>
</gene>
<organism evidence="2 3">
    <name type="scientific">Sphingobium fuliginis ATCC 27551</name>
    <dbReference type="NCBI Taxonomy" id="1208342"/>
    <lineage>
        <taxon>Bacteria</taxon>
        <taxon>Pseudomonadati</taxon>
        <taxon>Pseudomonadota</taxon>
        <taxon>Alphaproteobacteria</taxon>
        <taxon>Sphingomonadales</taxon>
        <taxon>Sphingomonadaceae</taxon>
        <taxon>Sphingobium</taxon>
    </lineage>
</organism>
<evidence type="ECO:0000313" key="3">
    <source>
        <dbReference type="Proteomes" id="UP000311469"/>
    </source>
</evidence>
<sequence>MVRVVAFFFLLGLAYLAIKAAILVAVIVCLLRWPKETISVLVAIFLINLVGRYPVAAGIPVGVVLLVGICIVLLKPDPHR</sequence>
<dbReference type="Proteomes" id="UP000311469">
    <property type="component" value="Chromosome cSF1"/>
</dbReference>
<keyword evidence="1" id="KW-0812">Transmembrane</keyword>
<dbReference type="KEGG" id="sufl:FIL70_12245"/>
<dbReference type="EMBL" id="CP041016">
    <property type="protein sequence ID" value="QDC37891.1"/>
    <property type="molecule type" value="Genomic_DNA"/>
</dbReference>
<feature type="transmembrane region" description="Helical" evidence="1">
    <location>
        <begin position="7"/>
        <end position="33"/>
    </location>
</feature>